<evidence type="ECO:0000259" key="2">
    <source>
        <dbReference type="Pfam" id="PF26118"/>
    </source>
</evidence>
<accession>L7IPP7</accession>
<proteinExistence type="predicted"/>
<feature type="domain" description="DUF8035" evidence="2">
    <location>
        <begin position="24"/>
        <end position="78"/>
    </location>
</feature>
<name>L7IPP7_PYRO1</name>
<dbReference type="PANTHER" id="PTHR42081">
    <property type="entry name" value="ZINC FINGER PROTEIN DHHC DOMAIN CONTAINING PROTEIN"/>
    <property type="match status" value="1"/>
</dbReference>
<sequence length="340" mass="38922">MSAQSNQSNHFSKQSKDYGKATSDETWTKIRRTLISPSVLDKAGIVYQVFPDFVAILGRLSRLEIAEFAHESDELRRRRKCGKIPAYGSYTRPGGPCGTDHWKSNDDKLHLSGKLRSDARGASKETEYEQRYRPRTASKEEERRRDRYKESKEDGYKKNTNSTSRSLDQPAVATTRRDERLPSRPILKRGGTSRVRFDPEVQVHNSPRKAVANKLQEDVHKEREADNERRDRCCCRGRARPSMEQHSPKNSHRLEKADGKHISRGHGIEVLVRNWATDYDVHILLKTKDPFGCHARTSPPALHTSLMPNLPGFGHAYSWDVIWRTQVPCFRAGGMSQCEP</sequence>
<dbReference type="Pfam" id="PF26118">
    <property type="entry name" value="DUF8035"/>
    <property type="match status" value="1"/>
</dbReference>
<feature type="compositionally biased region" description="Polar residues" evidence="1">
    <location>
        <begin position="158"/>
        <end position="167"/>
    </location>
</feature>
<feature type="region of interest" description="Disordered" evidence="1">
    <location>
        <begin position="85"/>
        <end position="191"/>
    </location>
</feature>
<evidence type="ECO:0000256" key="1">
    <source>
        <dbReference type="SAM" id="MobiDB-lite"/>
    </source>
</evidence>
<dbReference type="InterPro" id="IPR058348">
    <property type="entry name" value="DUF8035"/>
</dbReference>
<protein>
    <recommendedName>
        <fullName evidence="2">DUF8035 domain-containing protein</fullName>
    </recommendedName>
</protein>
<gene>
    <name evidence="3" type="ORF">OOW_P131scaffold01777g6</name>
</gene>
<evidence type="ECO:0000313" key="3">
    <source>
        <dbReference type="EMBL" id="ELQ57916.1"/>
    </source>
</evidence>
<feature type="compositionally biased region" description="Basic and acidic residues" evidence="1">
    <location>
        <begin position="100"/>
        <end position="157"/>
    </location>
</feature>
<dbReference type="AlphaFoldDB" id="L7IPP7"/>
<organism>
    <name type="scientific">Pyricularia oryzae (strain P131)</name>
    <name type="common">Rice blast fungus</name>
    <name type="synonym">Magnaporthe oryzae</name>
    <dbReference type="NCBI Taxonomy" id="1143193"/>
    <lineage>
        <taxon>Eukaryota</taxon>
        <taxon>Fungi</taxon>
        <taxon>Dikarya</taxon>
        <taxon>Ascomycota</taxon>
        <taxon>Pezizomycotina</taxon>
        <taxon>Sordariomycetes</taxon>
        <taxon>Sordariomycetidae</taxon>
        <taxon>Magnaporthales</taxon>
        <taxon>Pyriculariaceae</taxon>
        <taxon>Pyricularia</taxon>
    </lineage>
</organism>
<dbReference type="PANTHER" id="PTHR42081:SF2">
    <property type="entry name" value="NIPPED-B-LIKE PROTEIN B"/>
    <property type="match status" value="1"/>
</dbReference>
<reference evidence="3" key="1">
    <citation type="journal article" date="2012" name="PLoS Genet.">
        <title>Comparative analysis of the genomes of two field isolates of the rice blast fungus Magnaporthe oryzae.</title>
        <authorList>
            <person name="Xue M."/>
            <person name="Yang J."/>
            <person name="Li Z."/>
            <person name="Hu S."/>
            <person name="Yao N."/>
            <person name="Dean R.A."/>
            <person name="Zhao W."/>
            <person name="Shen M."/>
            <person name="Zhang H."/>
            <person name="Li C."/>
            <person name="Liu L."/>
            <person name="Cao L."/>
            <person name="Xu X."/>
            <person name="Xing Y."/>
            <person name="Hsiang T."/>
            <person name="Zhang Z."/>
            <person name="Xu J.R."/>
            <person name="Peng Y.L."/>
        </authorList>
    </citation>
    <scope>NUCLEOTIDE SEQUENCE [LARGE SCALE GENOMIC DNA]</scope>
    <source>
        <strain evidence="3">P131</strain>
    </source>
</reference>
<dbReference type="EMBL" id="JH794920">
    <property type="protein sequence ID" value="ELQ57916.1"/>
    <property type="molecule type" value="Genomic_DNA"/>
</dbReference>